<dbReference type="PANTHER" id="PTHR35461:SF1">
    <property type="entry name" value="LOW PROTEIN: ATP-DEPENDENT RNA HELICASE-LIKE PROTEIN"/>
    <property type="match status" value="1"/>
</dbReference>
<protein>
    <recommendedName>
        <fullName evidence="3">OVATE domain-containing protein</fullName>
    </recommendedName>
</protein>
<proteinExistence type="predicted"/>
<dbReference type="EMBL" id="JAFEMO010000009">
    <property type="protein sequence ID" value="KAH7565213.1"/>
    <property type="molecule type" value="Genomic_DNA"/>
</dbReference>
<sequence>MLLRESIKKSKNFFQKTLVNLKSLFFGGYQKLPKPALLNPFSCTIGGKAKNHQSDRFYTDFCNEWESDLEEAKKNSMIIASKDPMNEEDASGGRFMKIAKKSTLQNNQEERKKEERKTGSFRVDKRGDLYCSHAVNAESYALAQKMKQLDMMDAGDVEHVLDIEEALHYYSRLKSPVYVDIVDRFFMDMYSEFSVPQPSASISNSKRRLGSIRL</sequence>
<comment type="caution">
    <text evidence="1">The sequence shown here is derived from an EMBL/GenBank/DDBJ whole genome shotgun (WGS) entry which is preliminary data.</text>
</comment>
<evidence type="ECO:0000313" key="2">
    <source>
        <dbReference type="Proteomes" id="UP000827721"/>
    </source>
</evidence>
<keyword evidence="2" id="KW-1185">Reference proteome</keyword>
<organism evidence="1 2">
    <name type="scientific">Xanthoceras sorbifolium</name>
    <dbReference type="NCBI Taxonomy" id="99658"/>
    <lineage>
        <taxon>Eukaryota</taxon>
        <taxon>Viridiplantae</taxon>
        <taxon>Streptophyta</taxon>
        <taxon>Embryophyta</taxon>
        <taxon>Tracheophyta</taxon>
        <taxon>Spermatophyta</taxon>
        <taxon>Magnoliopsida</taxon>
        <taxon>eudicotyledons</taxon>
        <taxon>Gunneridae</taxon>
        <taxon>Pentapetalae</taxon>
        <taxon>rosids</taxon>
        <taxon>malvids</taxon>
        <taxon>Sapindales</taxon>
        <taxon>Sapindaceae</taxon>
        <taxon>Xanthoceroideae</taxon>
        <taxon>Xanthoceras</taxon>
    </lineage>
</organism>
<name>A0ABQ8HLK7_9ROSI</name>
<reference evidence="1 2" key="1">
    <citation type="submission" date="2021-02" db="EMBL/GenBank/DDBJ databases">
        <title>Plant Genome Project.</title>
        <authorList>
            <person name="Zhang R.-G."/>
        </authorList>
    </citation>
    <scope>NUCLEOTIDE SEQUENCE [LARGE SCALE GENOMIC DNA]</scope>
    <source>
        <tissue evidence="1">Leaves</tissue>
    </source>
</reference>
<dbReference type="Proteomes" id="UP000827721">
    <property type="component" value="Unassembled WGS sequence"/>
</dbReference>
<evidence type="ECO:0000313" key="1">
    <source>
        <dbReference type="EMBL" id="KAH7565213.1"/>
    </source>
</evidence>
<accession>A0ABQ8HLK7</accession>
<gene>
    <name evidence="1" type="ORF">JRO89_XS09G0164800</name>
</gene>
<dbReference type="PANTHER" id="PTHR35461">
    <property type="entry name" value="BNAANNG14610D PROTEIN"/>
    <property type="match status" value="1"/>
</dbReference>
<evidence type="ECO:0008006" key="3">
    <source>
        <dbReference type="Google" id="ProtNLM"/>
    </source>
</evidence>